<dbReference type="PANTHER" id="PTHR43471">
    <property type="entry name" value="ABC TRANSPORTER PERMEASE"/>
    <property type="match status" value="1"/>
</dbReference>
<reference evidence="8" key="1">
    <citation type="submission" date="2015-11" db="EMBL/GenBank/DDBJ databases">
        <authorList>
            <person name="Holder M.E."/>
            <person name="Ajami N.J."/>
            <person name="Petrosino J.F."/>
        </authorList>
    </citation>
    <scope>NUCLEOTIDE SEQUENCE [LARGE SCALE GENOMIC DNA]</scope>
    <source>
        <strain evidence="8">F0113</strain>
    </source>
</reference>
<proteinExistence type="predicted"/>
<feature type="transmembrane region" description="Helical" evidence="5">
    <location>
        <begin position="22"/>
        <end position="40"/>
    </location>
</feature>
<accession>A0A0S2KM14</accession>
<keyword evidence="4 5" id="KW-0472">Membrane</keyword>
<protein>
    <recommendedName>
        <fullName evidence="6">ABC-2 type transporter transmembrane domain-containing protein</fullName>
    </recommendedName>
</protein>
<dbReference type="GO" id="GO:0140359">
    <property type="term" value="F:ABC-type transporter activity"/>
    <property type="evidence" value="ECO:0007669"/>
    <property type="project" value="InterPro"/>
</dbReference>
<keyword evidence="8" id="KW-1185">Reference proteome</keyword>
<dbReference type="OrthoDB" id="9768837at2"/>
<sequence>MNKKSLLNILNFELKVQLRTRSFWLISLIPPLAMILVFIVNHSNRPFSRMIVENKTELQKPIADSPLLKVNYGSCYDWENRGYDARIILTRKSDQKIQCDVLTKGVLLPENQKAILDGISMRLAETRLNINLSKIRTEEQSKIVLIYHSENTNISILGVSLVATFLLYLIILQFSSSIMRMTGREKKNRICEILLSAMSSRDIMAGKLIAGLLAALIQIMLWCIIGVVVISVLDKIPSLMIKKEVFETFMGSLSSLPQDQLITFLIMFILYLVGGFLLYSILFSILGAISNENTNTQQFSLVITMPLLLTFMYVVKNIGSYSSIVEILSYIPLSSPIASFVLFANGGTTLSIVISLVLLYATIVLAFNYSCILYEKGSLAVNNKVTLNMMINWIRVYMINKKRSRNLG</sequence>
<feature type="transmembrane region" description="Helical" evidence="5">
    <location>
        <begin position="208"/>
        <end position="233"/>
    </location>
</feature>
<evidence type="ECO:0000259" key="6">
    <source>
        <dbReference type="Pfam" id="PF12698"/>
    </source>
</evidence>
<feature type="transmembrane region" description="Helical" evidence="5">
    <location>
        <begin position="261"/>
        <end position="286"/>
    </location>
</feature>
<evidence type="ECO:0000313" key="8">
    <source>
        <dbReference type="Proteomes" id="UP000056252"/>
    </source>
</evidence>
<evidence type="ECO:0000256" key="4">
    <source>
        <dbReference type="ARBA" id="ARBA00023136"/>
    </source>
</evidence>
<gene>
    <name evidence="7" type="ORF">AS203_09750</name>
</gene>
<dbReference type="InterPro" id="IPR013525">
    <property type="entry name" value="ABC2_TM"/>
</dbReference>
<keyword evidence="2 5" id="KW-0812">Transmembrane</keyword>
<comment type="subcellular location">
    <subcellularLocation>
        <location evidence="1">Membrane</location>
        <topology evidence="1">Multi-pass membrane protein</topology>
    </subcellularLocation>
</comment>
<name>A0A0S2KM14_9BACT</name>
<dbReference type="GO" id="GO:0016020">
    <property type="term" value="C:membrane"/>
    <property type="evidence" value="ECO:0007669"/>
    <property type="project" value="UniProtKB-SubCell"/>
</dbReference>
<feature type="transmembrane region" description="Helical" evidence="5">
    <location>
        <begin position="350"/>
        <end position="374"/>
    </location>
</feature>
<evidence type="ECO:0000256" key="1">
    <source>
        <dbReference type="ARBA" id="ARBA00004141"/>
    </source>
</evidence>
<feature type="transmembrane region" description="Helical" evidence="5">
    <location>
        <begin position="154"/>
        <end position="174"/>
    </location>
</feature>
<dbReference type="AlphaFoldDB" id="A0A0S2KM14"/>
<keyword evidence="3 5" id="KW-1133">Transmembrane helix</keyword>
<evidence type="ECO:0000256" key="2">
    <source>
        <dbReference type="ARBA" id="ARBA00022692"/>
    </source>
</evidence>
<dbReference type="STRING" id="76123.AS203_09750"/>
<evidence type="ECO:0000256" key="3">
    <source>
        <dbReference type="ARBA" id="ARBA00022989"/>
    </source>
</evidence>
<dbReference type="KEGG" id="peo:AS203_09750"/>
<feature type="transmembrane region" description="Helical" evidence="5">
    <location>
        <begin position="298"/>
        <end position="315"/>
    </location>
</feature>
<organism evidence="7 8">
    <name type="scientific">Hoylesella enoeca</name>
    <dbReference type="NCBI Taxonomy" id="76123"/>
    <lineage>
        <taxon>Bacteria</taxon>
        <taxon>Pseudomonadati</taxon>
        <taxon>Bacteroidota</taxon>
        <taxon>Bacteroidia</taxon>
        <taxon>Bacteroidales</taxon>
        <taxon>Prevotellaceae</taxon>
        <taxon>Hoylesella</taxon>
    </lineage>
</organism>
<dbReference type="Proteomes" id="UP000056252">
    <property type="component" value="Chromosome"/>
</dbReference>
<dbReference type="Pfam" id="PF12698">
    <property type="entry name" value="ABC2_membrane_3"/>
    <property type="match status" value="1"/>
</dbReference>
<dbReference type="EMBL" id="CP013195">
    <property type="protein sequence ID" value="ALO49337.1"/>
    <property type="molecule type" value="Genomic_DNA"/>
</dbReference>
<dbReference type="RefSeq" id="WP_060544419.1">
    <property type="nucleotide sequence ID" value="NZ_CP013195.1"/>
</dbReference>
<feature type="domain" description="ABC-2 type transporter transmembrane" evidence="6">
    <location>
        <begin position="114"/>
        <end position="367"/>
    </location>
</feature>
<evidence type="ECO:0000256" key="5">
    <source>
        <dbReference type="SAM" id="Phobius"/>
    </source>
</evidence>
<evidence type="ECO:0000313" key="7">
    <source>
        <dbReference type="EMBL" id="ALO49337.1"/>
    </source>
</evidence>